<dbReference type="RefSeq" id="WP_425309124.1">
    <property type="nucleotide sequence ID" value="NZ_CP154795.1"/>
</dbReference>
<reference evidence="1 2" key="1">
    <citation type="submission" date="2024-04" db="EMBL/GenBank/DDBJ databases">
        <title>Isolation of an actinomycete strain from pig manure.</title>
        <authorList>
            <person name="Gong T."/>
            <person name="Yu Z."/>
            <person name="An M."/>
            <person name="Wei C."/>
            <person name="Yang W."/>
            <person name="Liu L."/>
        </authorList>
    </citation>
    <scope>NUCLEOTIDE SEQUENCE [LARGE SCALE GENOMIC DNA]</scope>
    <source>
        <strain evidence="1 2">ZF39</strain>
    </source>
</reference>
<dbReference type="InterPro" id="IPR010743">
    <property type="entry name" value="Methionine_synth_MetW"/>
</dbReference>
<dbReference type="NCBIfam" id="TIGR02081">
    <property type="entry name" value="metW"/>
    <property type="match status" value="1"/>
</dbReference>
<sequence length="212" mass="23792">MTTRRWPDENAGPGAFLRADLALVADLIPEGSRVLDLGCGSGSLLAYLIDHKGCTGTGVDSDHENVIKAMRRGLSIIDLDIEAGLPDFADNTYDTVVMSRTLQAIRQPRRLLEEMGRVGERVIVSVPNFGLWRNRLSVIRGHMPISKDLPHTWYDSPNVRYTTLTDLEAFFAAFGFEIEQRIPLVESWRPLRRGVRFANLLAGSAVYVLRRR</sequence>
<dbReference type="Gene3D" id="3.40.50.150">
    <property type="entry name" value="Vaccinia Virus protein VP39"/>
    <property type="match status" value="1"/>
</dbReference>
<dbReference type="CDD" id="cd02440">
    <property type="entry name" value="AdoMet_MTases"/>
    <property type="match status" value="1"/>
</dbReference>
<evidence type="ECO:0000313" key="2">
    <source>
        <dbReference type="Proteomes" id="UP001442841"/>
    </source>
</evidence>
<dbReference type="EMBL" id="CP154795">
    <property type="protein sequence ID" value="XAN07670.1"/>
    <property type="molecule type" value="Genomic_DNA"/>
</dbReference>
<name>A0ABZ3FR73_9ACTN</name>
<protein>
    <submittedName>
        <fullName evidence="1">Methionine biosynthesis protein MetW</fullName>
    </submittedName>
</protein>
<proteinExistence type="predicted"/>
<accession>A0ABZ3FR73</accession>
<dbReference type="SUPFAM" id="SSF53335">
    <property type="entry name" value="S-adenosyl-L-methionine-dependent methyltransferases"/>
    <property type="match status" value="1"/>
</dbReference>
<dbReference type="Proteomes" id="UP001442841">
    <property type="component" value="Chromosome"/>
</dbReference>
<dbReference type="InterPro" id="IPR029063">
    <property type="entry name" value="SAM-dependent_MTases_sf"/>
</dbReference>
<gene>
    <name evidence="1" type="primary">metW</name>
    <name evidence="1" type="ORF">AADG42_10290</name>
</gene>
<keyword evidence="2" id="KW-1185">Reference proteome</keyword>
<dbReference type="Pfam" id="PF07021">
    <property type="entry name" value="MetW"/>
    <property type="match status" value="1"/>
</dbReference>
<organism evidence="1 2">
    <name type="scientific">Ammonicoccus fulvus</name>
    <dbReference type="NCBI Taxonomy" id="3138240"/>
    <lineage>
        <taxon>Bacteria</taxon>
        <taxon>Bacillati</taxon>
        <taxon>Actinomycetota</taxon>
        <taxon>Actinomycetes</taxon>
        <taxon>Propionibacteriales</taxon>
        <taxon>Propionibacteriaceae</taxon>
        <taxon>Ammonicoccus</taxon>
    </lineage>
</organism>
<evidence type="ECO:0000313" key="1">
    <source>
        <dbReference type="EMBL" id="XAN07670.1"/>
    </source>
</evidence>